<dbReference type="AlphaFoldDB" id="A0A1A9AE07"/>
<dbReference type="Gene3D" id="3.40.50.720">
    <property type="entry name" value="NAD(P)-binding Rossmann-like Domain"/>
    <property type="match status" value="1"/>
</dbReference>
<dbReference type="SUPFAM" id="SSF51735">
    <property type="entry name" value="NAD(P)-binding Rossmann-fold domains"/>
    <property type="match status" value="1"/>
</dbReference>
<dbReference type="OrthoDB" id="5510591at2"/>
<dbReference type="PANTHER" id="PTHR47129:SF1">
    <property type="entry name" value="NMRA-LIKE DOMAIN-CONTAINING PROTEIN"/>
    <property type="match status" value="1"/>
</dbReference>
<dbReference type="Proteomes" id="UP000198765">
    <property type="component" value="Chromosome I"/>
</dbReference>
<accession>A0A1A9AE07</accession>
<dbReference type="CDD" id="cd05269">
    <property type="entry name" value="TMR_SDR_a"/>
    <property type="match status" value="1"/>
</dbReference>
<dbReference type="InterPro" id="IPR008030">
    <property type="entry name" value="NmrA-like"/>
</dbReference>
<gene>
    <name evidence="2" type="ORF">GA0070621_5349</name>
</gene>
<organism evidence="2 3">
    <name type="scientific">Micromonospora narathiwatensis</name>
    <dbReference type="NCBI Taxonomy" id="299146"/>
    <lineage>
        <taxon>Bacteria</taxon>
        <taxon>Bacillati</taxon>
        <taxon>Actinomycetota</taxon>
        <taxon>Actinomycetes</taxon>
        <taxon>Micromonosporales</taxon>
        <taxon>Micromonosporaceae</taxon>
        <taxon>Micromonospora</taxon>
    </lineage>
</organism>
<evidence type="ECO:0000313" key="3">
    <source>
        <dbReference type="Proteomes" id="UP000198765"/>
    </source>
</evidence>
<dbReference type="Gene3D" id="3.90.25.10">
    <property type="entry name" value="UDP-galactose 4-epimerase, domain 1"/>
    <property type="match status" value="1"/>
</dbReference>
<feature type="domain" description="NmrA-like" evidence="1">
    <location>
        <begin position="3"/>
        <end position="246"/>
    </location>
</feature>
<reference evidence="2 3" key="1">
    <citation type="submission" date="2016-06" db="EMBL/GenBank/DDBJ databases">
        <authorList>
            <person name="Kjaerup R.B."/>
            <person name="Dalgaard T.S."/>
            <person name="Juul-Madsen H.R."/>
        </authorList>
    </citation>
    <scope>NUCLEOTIDE SEQUENCE [LARGE SCALE GENOMIC DNA]</scope>
    <source>
        <strain evidence="2 3">DSM 45248</strain>
    </source>
</reference>
<evidence type="ECO:0000313" key="2">
    <source>
        <dbReference type="EMBL" id="SBT54341.1"/>
    </source>
</evidence>
<dbReference type="InterPro" id="IPR036291">
    <property type="entry name" value="NAD(P)-bd_dom_sf"/>
</dbReference>
<dbReference type="PATRIC" id="fig|299146.4.peg.5522"/>
<protein>
    <submittedName>
        <fullName evidence="2">NAD(P)H dehydrogenase (Quinone)</fullName>
    </submittedName>
</protein>
<sequence length="282" mass="29436">MSIVVTGATGHLGRLIVSSLLDRGVPAGQIVAVGRDVDRLARLAERGLVTQRADYDDPDSLQAAFAGAEKLMFVSGSEVGRRVVQHGNVVTAAKAAGVGLVAYTSIPRADTSSLVLAAEHKATEQLILDAGLPHVFLRNSWYLENYTAQLPTYLQHGVAGAAGDGRVSAATRADYAEAAAVVLTTEGHTNRVYELGGAPFTMTELAAEVSRQSGNTVSYLDLPVDKYTELLVAAGLPEGYAAVLADGDRGLAQGELEVAGNDLTKLLGRRPTTLAEAIDAAL</sequence>
<dbReference type="InterPro" id="IPR052718">
    <property type="entry name" value="NmrA-type_oxidoreductase"/>
</dbReference>
<dbReference type="PANTHER" id="PTHR47129">
    <property type="entry name" value="QUINONE OXIDOREDUCTASE 2"/>
    <property type="match status" value="1"/>
</dbReference>
<evidence type="ECO:0000259" key="1">
    <source>
        <dbReference type="Pfam" id="PF05368"/>
    </source>
</evidence>
<dbReference type="RefSeq" id="WP_091200801.1">
    <property type="nucleotide sequence ID" value="NZ_LT594324.1"/>
</dbReference>
<dbReference type="Pfam" id="PF05368">
    <property type="entry name" value="NmrA"/>
    <property type="match status" value="1"/>
</dbReference>
<name>A0A1A9AE07_9ACTN</name>
<dbReference type="EMBL" id="LT594324">
    <property type="protein sequence ID" value="SBT54341.1"/>
    <property type="molecule type" value="Genomic_DNA"/>
</dbReference>
<keyword evidence="3" id="KW-1185">Reference proteome</keyword>
<proteinExistence type="predicted"/>